<evidence type="ECO:0000313" key="1">
    <source>
        <dbReference type="EMBL" id="KAB2933922.1"/>
    </source>
</evidence>
<proteinExistence type="predicted"/>
<name>A0A833H3C4_9LEPT</name>
<dbReference type="EMBL" id="WBUI01000004">
    <property type="protein sequence ID" value="KAB2933922.1"/>
    <property type="molecule type" value="Genomic_DNA"/>
</dbReference>
<organism evidence="1 2">
    <name type="scientific">Leptonema illini</name>
    <dbReference type="NCBI Taxonomy" id="183"/>
    <lineage>
        <taxon>Bacteria</taxon>
        <taxon>Pseudomonadati</taxon>
        <taxon>Spirochaetota</taxon>
        <taxon>Spirochaetia</taxon>
        <taxon>Leptospirales</taxon>
        <taxon>Leptospiraceae</taxon>
        <taxon>Leptonema</taxon>
    </lineage>
</organism>
<dbReference type="AlphaFoldDB" id="A0A833H3C4"/>
<gene>
    <name evidence="1" type="ORF">F9K24_05500</name>
</gene>
<sequence>MHDEKKMRLTGAQLREILLQNRKMRELLADWPARKIMMGYEKDWDEKRRRFFDDHPPVLDDQVQEES</sequence>
<evidence type="ECO:0000313" key="2">
    <source>
        <dbReference type="Proteomes" id="UP000460298"/>
    </source>
</evidence>
<dbReference type="Proteomes" id="UP000460298">
    <property type="component" value="Unassembled WGS sequence"/>
</dbReference>
<accession>A0A833H3C4</accession>
<reference evidence="1 2" key="1">
    <citation type="submission" date="2019-10" db="EMBL/GenBank/DDBJ databases">
        <title>Extracellular Electron Transfer in a Candidatus Methanoperedens spp. Enrichment Culture.</title>
        <authorList>
            <person name="Berger S."/>
            <person name="Rangel Shaw D."/>
            <person name="Berben T."/>
            <person name="In 'T Zandt M."/>
            <person name="Frank J."/>
            <person name="Reimann J."/>
            <person name="Jetten M.S.M."/>
            <person name="Welte C.U."/>
        </authorList>
    </citation>
    <scope>NUCLEOTIDE SEQUENCE [LARGE SCALE GENOMIC DNA]</scope>
    <source>
        <strain evidence="1">SB12</strain>
    </source>
</reference>
<comment type="caution">
    <text evidence="1">The sequence shown here is derived from an EMBL/GenBank/DDBJ whole genome shotgun (WGS) entry which is preliminary data.</text>
</comment>
<dbReference type="RefSeq" id="WP_002770442.1">
    <property type="nucleotide sequence ID" value="NZ_JQDG01000024.1"/>
</dbReference>
<protein>
    <submittedName>
        <fullName evidence="1">Uncharacterized protein</fullName>
    </submittedName>
</protein>